<dbReference type="InterPro" id="IPR036237">
    <property type="entry name" value="Xyl_isomerase-like_sf"/>
</dbReference>
<reference evidence="1 2" key="1">
    <citation type="submission" date="2019-08" db="EMBL/GenBank/DDBJ databases">
        <authorList>
            <person name="Grouzdev D."/>
            <person name="Tikhonova E."/>
            <person name="Kravchenko I."/>
        </authorList>
    </citation>
    <scope>NUCLEOTIDE SEQUENCE [LARGE SCALE GENOMIC DNA]</scope>
    <source>
        <strain evidence="1 2">59b</strain>
    </source>
</reference>
<dbReference type="Proteomes" id="UP000324927">
    <property type="component" value="Unassembled WGS sequence"/>
</dbReference>
<dbReference type="NCBIfam" id="NF035939">
    <property type="entry name" value="TIM_EboE"/>
    <property type="match status" value="1"/>
</dbReference>
<name>A0A5A9G4A3_AZOLI</name>
<dbReference type="Gene3D" id="3.20.20.150">
    <property type="entry name" value="Divalent-metal-dependent TIM barrel enzymes"/>
    <property type="match status" value="1"/>
</dbReference>
<dbReference type="AlphaFoldDB" id="A0A5A9G4A3"/>
<keyword evidence="2" id="KW-1185">Reference proteome</keyword>
<dbReference type="EMBL" id="VTTN01000024">
    <property type="protein sequence ID" value="KAA0589141.1"/>
    <property type="molecule type" value="Genomic_DNA"/>
</dbReference>
<evidence type="ECO:0008006" key="3">
    <source>
        <dbReference type="Google" id="ProtNLM"/>
    </source>
</evidence>
<comment type="caution">
    <text evidence="1">The sequence shown here is derived from an EMBL/GenBank/DDBJ whole genome shotgun (WGS) entry which is preliminary data.</text>
</comment>
<protein>
    <recommendedName>
        <fullName evidence="3">Sugar phosphate isomerase/epimerase</fullName>
    </recommendedName>
</protein>
<evidence type="ECO:0000313" key="1">
    <source>
        <dbReference type="EMBL" id="KAA0589141.1"/>
    </source>
</evidence>
<dbReference type="RefSeq" id="WP_149235176.1">
    <property type="nucleotide sequence ID" value="NZ_JALJXJ010000012.1"/>
</dbReference>
<dbReference type="OrthoDB" id="9785907at2"/>
<accession>A0A5A9G4A3</accession>
<proteinExistence type="predicted"/>
<organism evidence="1 2">
    <name type="scientific">Azospirillum lipoferum</name>
    <dbReference type="NCBI Taxonomy" id="193"/>
    <lineage>
        <taxon>Bacteria</taxon>
        <taxon>Pseudomonadati</taxon>
        <taxon>Pseudomonadota</taxon>
        <taxon>Alphaproteobacteria</taxon>
        <taxon>Rhodospirillales</taxon>
        <taxon>Azospirillaceae</taxon>
        <taxon>Azospirillum</taxon>
    </lineage>
</organism>
<evidence type="ECO:0000313" key="2">
    <source>
        <dbReference type="Proteomes" id="UP000324927"/>
    </source>
</evidence>
<sequence length="393" mass="42214">MRLPGGGTLGYCLNVHPTQSFAEVRTALLGPVREIRRRLCPDRPFGVGLRLSAEAAAEVGVAAELAAIFEGEGFEPFTMNGFPYGRFHGAPVKEAVYEPDWTTKERVAYSLSLAGTMAALVPPGGFATISTVPGGYAPRVIGREAVVADRLLQAVAGLVRLERATGRTVALALEPEPWCLLESTADAVAFFGGYLFSEAAARRLGVLAGLTADEAAVALPRHLGLCLDVCHMAVNFEEPAESLTALAAAGIPIHKVQLSAALRIARVDDAARERIAAFRDAVYLHQTVARAADGTVRRLVDLPQALESDGGQDEEWRVHFHVPVFAQPEPPLDSTRGALERLLAIHRDRPIAPHLEVETYTWDVLPAEACGAGGISVVDGIERELRWVLERLS</sequence>
<dbReference type="SUPFAM" id="SSF51658">
    <property type="entry name" value="Xylose isomerase-like"/>
    <property type="match status" value="1"/>
</dbReference>
<gene>
    <name evidence="1" type="ORF">FZ942_32465</name>
</gene>